<gene>
    <name evidence="1" type="ORF">CCMP2556_LOCUS54066</name>
</gene>
<name>A0ABP0SVN9_9DINO</name>
<protein>
    <submittedName>
        <fullName evidence="1">Uncharacterized protein</fullName>
    </submittedName>
</protein>
<sequence>MAETGQNTERAEELPKFLKEAIERRDVPKLREAIIDMSRDGPTNIEGAEEAKKMIKRYQIRARALDHAVGERKINSIQAALSTWDFSRDDIHAVKARQAIARRDQQKQKLHDAVHKRDGPRLNQVVNDWEFDRNDEDQGTDLGIRPILLTLSRYEKMVMDVGRTERRRERERHEMSAP</sequence>
<proteinExistence type="predicted"/>
<keyword evidence="2" id="KW-1185">Reference proteome</keyword>
<evidence type="ECO:0000313" key="2">
    <source>
        <dbReference type="Proteomes" id="UP001642484"/>
    </source>
</evidence>
<dbReference type="EMBL" id="CAXAMN010028428">
    <property type="protein sequence ID" value="CAK9116515.1"/>
    <property type="molecule type" value="Genomic_DNA"/>
</dbReference>
<comment type="caution">
    <text evidence="1">The sequence shown here is derived from an EMBL/GenBank/DDBJ whole genome shotgun (WGS) entry which is preliminary data.</text>
</comment>
<evidence type="ECO:0000313" key="1">
    <source>
        <dbReference type="EMBL" id="CAK9116515.1"/>
    </source>
</evidence>
<organism evidence="1 2">
    <name type="scientific">Durusdinium trenchii</name>
    <dbReference type="NCBI Taxonomy" id="1381693"/>
    <lineage>
        <taxon>Eukaryota</taxon>
        <taxon>Sar</taxon>
        <taxon>Alveolata</taxon>
        <taxon>Dinophyceae</taxon>
        <taxon>Suessiales</taxon>
        <taxon>Symbiodiniaceae</taxon>
        <taxon>Durusdinium</taxon>
    </lineage>
</organism>
<dbReference type="Proteomes" id="UP001642484">
    <property type="component" value="Unassembled WGS sequence"/>
</dbReference>
<accession>A0ABP0SVN9</accession>
<reference evidence="1 2" key="1">
    <citation type="submission" date="2024-02" db="EMBL/GenBank/DDBJ databases">
        <authorList>
            <person name="Chen Y."/>
            <person name="Shah S."/>
            <person name="Dougan E. K."/>
            <person name="Thang M."/>
            <person name="Chan C."/>
        </authorList>
    </citation>
    <scope>NUCLEOTIDE SEQUENCE [LARGE SCALE GENOMIC DNA]</scope>
</reference>